<comment type="similarity">
    <text evidence="6">Belongs to the DNA polymerase HolA subunit family.</text>
</comment>
<evidence type="ECO:0000256" key="2">
    <source>
        <dbReference type="ARBA" id="ARBA00022679"/>
    </source>
</evidence>
<dbReference type="AlphaFoldDB" id="A0A6N9TPI7"/>
<dbReference type="PANTHER" id="PTHR34388">
    <property type="entry name" value="DNA POLYMERASE III SUBUNIT DELTA"/>
    <property type="match status" value="1"/>
</dbReference>
<evidence type="ECO:0000256" key="4">
    <source>
        <dbReference type="ARBA" id="ARBA00022705"/>
    </source>
</evidence>
<dbReference type="GO" id="GO:0003677">
    <property type="term" value="F:DNA binding"/>
    <property type="evidence" value="ECO:0007669"/>
    <property type="project" value="InterPro"/>
</dbReference>
<dbReference type="NCBIfam" id="TIGR01128">
    <property type="entry name" value="holA"/>
    <property type="match status" value="1"/>
</dbReference>
<evidence type="ECO:0000256" key="3">
    <source>
        <dbReference type="ARBA" id="ARBA00022695"/>
    </source>
</evidence>
<evidence type="ECO:0000256" key="1">
    <source>
        <dbReference type="ARBA" id="ARBA00012417"/>
    </source>
</evidence>
<keyword evidence="3" id="KW-0548">Nucleotidyltransferase</keyword>
<comment type="catalytic activity">
    <reaction evidence="7">
        <text>DNA(n) + a 2'-deoxyribonucleoside 5'-triphosphate = DNA(n+1) + diphosphate</text>
        <dbReference type="Rhea" id="RHEA:22508"/>
        <dbReference type="Rhea" id="RHEA-COMP:17339"/>
        <dbReference type="Rhea" id="RHEA-COMP:17340"/>
        <dbReference type="ChEBI" id="CHEBI:33019"/>
        <dbReference type="ChEBI" id="CHEBI:61560"/>
        <dbReference type="ChEBI" id="CHEBI:173112"/>
        <dbReference type="EC" id="2.7.7.7"/>
    </reaction>
</comment>
<dbReference type="InterPro" id="IPR027417">
    <property type="entry name" value="P-loop_NTPase"/>
</dbReference>
<protein>
    <recommendedName>
        <fullName evidence="1">DNA-directed DNA polymerase</fullName>
        <ecNumber evidence="1">2.7.7.7</ecNumber>
    </recommendedName>
</protein>
<accession>A0A6N9TPI7</accession>
<dbReference type="EMBL" id="JAAGRR010000129">
    <property type="protein sequence ID" value="NDY43185.1"/>
    <property type="molecule type" value="Genomic_DNA"/>
</dbReference>
<keyword evidence="2" id="KW-0808">Transferase</keyword>
<comment type="caution">
    <text evidence="8">The sequence shown here is derived from an EMBL/GenBank/DDBJ whole genome shotgun (WGS) entry which is preliminary data.</text>
</comment>
<evidence type="ECO:0000313" key="9">
    <source>
        <dbReference type="Proteomes" id="UP000469346"/>
    </source>
</evidence>
<keyword evidence="9" id="KW-1185">Reference proteome</keyword>
<sequence length="441" mass="47298">MARKTSSEGSRIQEAEAALAEAAAGRPAPAYLFLGERPLCRPWIDRLLDLLVPAAARDFNLEVCDGEGLAEGTLVERLETRPFFPGRKVVWVRDAPFFHSAATFPARWRQVRALAAKGATEAAIRRAARLVAEAKLSPAEAARLPADRLGEALGLEGEADLAAWCRGFLEQRGEEFPETAPGAGAADGLLLDWLARRADPGAVVLVLEAEAVDRRGRSFRRFKTHGRVLDLSPEADRGGRAEAAAAEFARRVLTEAGKRIEAEALRDLLAKVGPEDRVALRTELEKLCAAAGGRGTVTAGDVAAAVVRHREEAVYELTDAVGAGDPGRVCVTLHRLLAQGVHPLAVLRAVANFVRRMAVVRAALERTGSLRRLSGLTYARFQAEVLPGLREAWGEPLPGPVRGLHPYALYKVALRAPAFPLARLLGALAGMAEVDFALKGG</sequence>
<dbReference type="GO" id="GO:0009360">
    <property type="term" value="C:DNA polymerase III complex"/>
    <property type="evidence" value="ECO:0007669"/>
    <property type="project" value="TreeGrafter"/>
</dbReference>
<organism evidence="8 9">
    <name type="scientific">Dissulfurirhabdus thermomarina</name>
    <dbReference type="NCBI Taxonomy" id="1765737"/>
    <lineage>
        <taxon>Bacteria</taxon>
        <taxon>Deltaproteobacteria</taxon>
        <taxon>Dissulfurirhabdaceae</taxon>
        <taxon>Dissulfurirhabdus</taxon>
    </lineage>
</organism>
<dbReference type="InterPro" id="IPR008921">
    <property type="entry name" value="DNA_pol3_clamp-load_cplx_C"/>
</dbReference>
<dbReference type="Gene3D" id="1.10.8.60">
    <property type="match status" value="1"/>
</dbReference>
<evidence type="ECO:0000256" key="5">
    <source>
        <dbReference type="ARBA" id="ARBA00022932"/>
    </source>
</evidence>
<evidence type="ECO:0000256" key="6">
    <source>
        <dbReference type="ARBA" id="ARBA00034754"/>
    </source>
</evidence>
<proteinExistence type="inferred from homology"/>
<dbReference type="GO" id="GO:0003887">
    <property type="term" value="F:DNA-directed DNA polymerase activity"/>
    <property type="evidence" value="ECO:0007669"/>
    <property type="project" value="UniProtKB-KW"/>
</dbReference>
<dbReference type="Proteomes" id="UP000469346">
    <property type="component" value="Unassembled WGS sequence"/>
</dbReference>
<dbReference type="InterPro" id="IPR005790">
    <property type="entry name" value="DNA_polIII_delta"/>
</dbReference>
<dbReference type="GO" id="GO:0006261">
    <property type="term" value="P:DNA-templated DNA replication"/>
    <property type="evidence" value="ECO:0007669"/>
    <property type="project" value="TreeGrafter"/>
</dbReference>
<keyword evidence="4" id="KW-0235">DNA replication</keyword>
<dbReference type="Gene3D" id="3.40.50.300">
    <property type="entry name" value="P-loop containing nucleotide triphosphate hydrolases"/>
    <property type="match status" value="1"/>
</dbReference>
<feature type="non-terminal residue" evidence="8">
    <location>
        <position position="441"/>
    </location>
</feature>
<evidence type="ECO:0000256" key="7">
    <source>
        <dbReference type="ARBA" id="ARBA00049244"/>
    </source>
</evidence>
<reference evidence="8 9" key="1">
    <citation type="submission" date="2020-02" db="EMBL/GenBank/DDBJ databases">
        <title>Comparative genomics of sulfur disproportionating microorganisms.</title>
        <authorList>
            <person name="Ward L.M."/>
            <person name="Bertran E."/>
            <person name="Johnston D.T."/>
        </authorList>
    </citation>
    <scope>NUCLEOTIDE SEQUENCE [LARGE SCALE GENOMIC DNA]</scope>
    <source>
        <strain evidence="8 9">DSM 100025</strain>
    </source>
</reference>
<gene>
    <name evidence="8" type="ORF">G3N55_10070</name>
</gene>
<keyword evidence="5" id="KW-0239">DNA-directed DNA polymerase</keyword>
<dbReference type="Gene3D" id="1.20.272.10">
    <property type="match status" value="1"/>
</dbReference>
<dbReference type="PANTHER" id="PTHR34388:SF1">
    <property type="entry name" value="DNA POLYMERASE III SUBUNIT DELTA"/>
    <property type="match status" value="1"/>
</dbReference>
<dbReference type="EC" id="2.7.7.7" evidence="1"/>
<dbReference type="RefSeq" id="WP_163299298.1">
    <property type="nucleotide sequence ID" value="NZ_JAAGRR010000129.1"/>
</dbReference>
<evidence type="ECO:0000313" key="8">
    <source>
        <dbReference type="EMBL" id="NDY43185.1"/>
    </source>
</evidence>
<dbReference type="SUPFAM" id="SSF48019">
    <property type="entry name" value="post-AAA+ oligomerization domain-like"/>
    <property type="match status" value="1"/>
</dbReference>
<name>A0A6N9TPI7_DISTH</name>